<dbReference type="FunFam" id="2.60.40.10:FF:000080">
    <property type="entry name" value="Myosin light chain kinase, smooth muscle"/>
    <property type="match status" value="1"/>
</dbReference>
<dbReference type="InterPro" id="IPR013098">
    <property type="entry name" value="Ig_I-set"/>
</dbReference>
<dbReference type="OrthoDB" id="10260894at2759"/>
<keyword evidence="6" id="KW-1185">Reference proteome</keyword>
<feature type="region of interest" description="Disordered" evidence="3">
    <location>
        <begin position="98"/>
        <end position="120"/>
    </location>
</feature>
<evidence type="ECO:0000256" key="1">
    <source>
        <dbReference type="ARBA" id="ARBA00006692"/>
    </source>
</evidence>
<dbReference type="InterPro" id="IPR007110">
    <property type="entry name" value="Ig-like_dom"/>
</dbReference>
<keyword evidence="2" id="KW-0393">Immunoglobulin domain</keyword>
<comment type="caution">
    <text evidence="5">The sequence shown here is derived from an EMBL/GenBank/DDBJ whole genome shotgun (WGS) entry which is preliminary data.</text>
</comment>
<feature type="non-terminal residue" evidence="5">
    <location>
        <position position="120"/>
    </location>
</feature>
<evidence type="ECO:0000313" key="6">
    <source>
        <dbReference type="Proteomes" id="UP000749559"/>
    </source>
</evidence>
<gene>
    <name evidence="5" type="ORF">OFUS_LOCUS14482</name>
</gene>
<feature type="domain" description="Ig-like" evidence="4">
    <location>
        <begin position="22"/>
        <end position="113"/>
    </location>
</feature>
<dbReference type="AlphaFoldDB" id="A0A8S4P6S7"/>
<dbReference type="InterPro" id="IPR013783">
    <property type="entry name" value="Ig-like_fold"/>
</dbReference>
<protein>
    <recommendedName>
        <fullName evidence="4">Ig-like domain-containing protein</fullName>
    </recommendedName>
</protein>
<dbReference type="InterPro" id="IPR003599">
    <property type="entry name" value="Ig_sub"/>
</dbReference>
<dbReference type="Gene3D" id="2.60.40.10">
    <property type="entry name" value="Immunoglobulins"/>
    <property type="match status" value="1"/>
</dbReference>
<evidence type="ECO:0000259" key="4">
    <source>
        <dbReference type="PROSITE" id="PS50835"/>
    </source>
</evidence>
<dbReference type="PANTHER" id="PTHR47633">
    <property type="entry name" value="IMMUNOGLOBULIN"/>
    <property type="match status" value="1"/>
</dbReference>
<organism evidence="5 6">
    <name type="scientific">Owenia fusiformis</name>
    <name type="common">Polychaete worm</name>
    <dbReference type="NCBI Taxonomy" id="6347"/>
    <lineage>
        <taxon>Eukaryota</taxon>
        <taxon>Metazoa</taxon>
        <taxon>Spiralia</taxon>
        <taxon>Lophotrochozoa</taxon>
        <taxon>Annelida</taxon>
        <taxon>Polychaeta</taxon>
        <taxon>Sedentaria</taxon>
        <taxon>Canalipalpata</taxon>
        <taxon>Sabellida</taxon>
        <taxon>Oweniida</taxon>
        <taxon>Oweniidae</taxon>
        <taxon>Owenia</taxon>
    </lineage>
</organism>
<evidence type="ECO:0000313" key="5">
    <source>
        <dbReference type="EMBL" id="CAH1789055.1"/>
    </source>
</evidence>
<accession>A0A8S4P6S7</accession>
<reference evidence="5" key="1">
    <citation type="submission" date="2022-03" db="EMBL/GenBank/DDBJ databases">
        <authorList>
            <person name="Martin C."/>
        </authorList>
    </citation>
    <scope>NUCLEOTIDE SEQUENCE</scope>
</reference>
<dbReference type="PROSITE" id="PS50835">
    <property type="entry name" value="IG_LIKE"/>
    <property type="match status" value="1"/>
</dbReference>
<evidence type="ECO:0000256" key="2">
    <source>
        <dbReference type="ARBA" id="ARBA00023319"/>
    </source>
</evidence>
<dbReference type="InterPro" id="IPR003598">
    <property type="entry name" value="Ig_sub2"/>
</dbReference>
<name>A0A8S4P6S7_OWEFU</name>
<dbReference type="InterPro" id="IPR036179">
    <property type="entry name" value="Ig-like_dom_sf"/>
</dbReference>
<dbReference type="Proteomes" id="UP000749559">
    <property type="component" value="Unassembled WGS sequence"/>
</dbReference>
<sequence>GEDSTSASLTVKAGLKEQEVTPEFSEKLEDIKDVEQGKAAEFRVKVKAFPDAEVSWCKDDVLLKEDDSGHFTFSHEEDVHSLKIQDVTPEDSGTYTCKAKNDLGEDSTSASLTVKGTKYE</sequence>
<dbReference type="SUPFAM" id="SSF48726">
    <property type="entry name" value="Immunoglobulin"/>
    <property type="match status" value="1"/>
</dbReference>
<dbReference type="Pfam" id="PF07679">
    <property type="entry name" value="I-set"/>
    <property type="match status" value="1"/>
</dbReference>
<feature type="non-terminal residue" evidence="5">
    <location>
        <position position="1"/>
    </location>
</feature>
<comment type="similarity">
    <text evidence="1">Belongs to the protein kinase superfamily. CAMK Ser/Thr protein kinase family.</text>
</comment>
<proteinExistence type="inferred from homology"/>
<dbReference type="EMBL" id="CAIIXF020000007">
    <property type="protein sequence ID" value="CAH1789055.1"/>
    <property type="molecule type" value="Genomic_DNA"/>
</dbReference>
<dbReference type="SMART" id="SM00408">
    <property type="entry name" value="IGc2"/>
    <property type="match status" value="1"/>
</dbReference>
<dbReference type="SMART" id="SM00409">
    <property type="entry name" value="IG"/>
    <property type="match status" value="1"/>
</dbReference>
<evidence type="ECO:0000256" key="3">
    <source>
        <dbReference type="SAM" id="MobiDB-lite"/>
    </source>
</evidence>